<accession>A0ABY5E1M4</accession>
<dbReference type="EMBL" id="CP100595">
    <property type="protein sequence ID" value="UTJ05610.1"/>
    <property type="molecule type" value="Genomic_DNA"/>
</dbReference>
<name>A0ABY5E1M4_9BACT</name>
<evidence type="ECO:0000259" key="1">
    <source>
        <dbReference type="Pfam" id="PF09413"/>
    </source>
</evidence>
<keyword evidence="3" id="KW-1185">Reference proteome</keyword>
<dbReference type="SUPFAM" id="SSF54913">
    <property type="entry name" value="GlnB-like"/>
    <property type="match status" value="1"/>
</dbReference>
<organism evidence="2 3">
    <name type="scientific">Arcobacter roscoffensis</name>
    <dbReference type="NCBI Taxonomy" id="2961520"/>
    <lineage>
        <taxon>Bacteria</taxon>
        <taxon>Pseudomonadati</taxon>
        <taxon>Campylobacterota</taxon>
        <taxon>Epsilonproteobacteria</taxon>
        <taxon>Campylobacterales</taxon>
        <taxon>Arcobacteraceae</taxon>
        <taxon>Arcobacter</taxon>
    </lineage>
</organism>
<evidence type="ECO:0000313" key="2">
    <source>
        <dbReference type="EMBL" id="UTJ05610.1"/>
    </source>
</evidence>
<proteinExistence type="predicted"/>
<evidence type="ECO:0000313" key="3">
    <source>
        <dbReference type="Proteomes" id="UP001060012"/>
    </source>
</evidence>
<gene>
    <name evidence="2" type="ORF">NJU99_10070</name>
</gene>
<dbReference type="InterPro" id="IPR018551">
    <property type="entry name" value="DUF2007"/>
</dbReference>
<protein>
    <submittedName>
        <fullName evidence="2">DUF2007 domain-containing protein</fullName>
    </submittedName>
</protein>
<reference evidence="2" key="1">
    <citation type="submission" date="2022-07" db="EMBL/GenBank/DDBJ databases">
        <title>Arcobacter roscoffensis sp. nov., a marine bacterium isolated from coastal seawater collected from Roscoff, France.</title>
        <authorList>
            <person name="Pascual J."/>
            <person name="Lepeaux C."/>
            <person name="Methner A."/>
            <person name="Overmann J."/>
        </authorList>
    </citation>
    <scope>NUCLEOTIDE SEQUENCE</scope>
    <source>
        <strain evidence="2">ARW1-2F2</strain>
    </source>
</reference>
<dbReference type="RefSeq" id="WP_254575791.1">
    <property type="nucleotide sequence ID" value="NZ_CP100595.1"/>
</dbReference>
<dbReference type="InterPro" id="IPR011322">
    <property type="entry name" value="N-reg_PII-like_a/b"/>
</dbReference>
<feature type="domain" description="DUF2007" evidence="1">
    <location>
        <begin position="6"/>
        <end position="65"/>
    </location>
</feature>
<sequence length="98" mass="10967">MFVELKKVYSEMEAQILVTHLSDENIEAIIDKDDAGGMHPHLQATIGVFILVKEEDLEKAKAIIEVETENLSSWSCKNCGEVHEGQFSVCWNCGESKV</sequence>
<dbReference type="Pfam" id="PF09413">
    <property type="entry name" value="DUF2007"/>
    <property type="match status" value="1"/>
</dbReference>
<dbReference type="Proteomes" id="UP001060012">
    <property type="component" value="Chromosome"/>
</dbReference>